<comment type="similarity">
    <text evidence="2 8">Belongs to the class-I pyridoxal-phosphate-dependent aminotransferase family.</text>
</comment>
<comment type="subunit">
    <text evidence="3">Homodimer.</text>
</comment>
<evidence type="ECO:0000259" key="9">
    <source>
        <dbReference type="Pfam" id="PF00155"/>
    </source>
</evidence>
<evidence type="ECO:0000256" key="7">
    <source>
        <dbReference type="ARBA" id="ARBA00049185"/>
    </source>
</evidence>
<dbReference type="InterPro" id="IPR015424">
    <property type="entry name" value="PyrdxlP-dep_Trfase"/>
</dbReference>
<evidence type="ECO:0000256" key="5">
    <source>
        <dbReference type="ARBA" id="ARBA00022679"/>
    </source>
</evidence>
<keyword evidence="4 8" id="KW-0032">Aminotransferase</keyword>
<evidence type="ECO:0000256" key="8">
    <source>
        <dbReference type="RuleBase" id="RU000481"/>
    </source>
</evidence>
<dbReference type="PANTHER" id="PTHR46383">
    <property type="entry name" value="ASPARTATE AMINOTRANSFERASE"/>
    <property type="match status" value="1"/>
</dbReference>
<organism evidence="10 11">
    <name type="scientific">Bradyrhizobium retamae</name>
    <dbReference type="NCBI Taxonomy" id="1300035"/>
    <lineage>
        <taxon>Bacteria</taxon>
        <taxon>Pseudomonadati</taxon>
        <taxon>Pseudomonadota</taxon>
        <taxon>Alphaproteobacteria</taxon>
        <taxon>Hyphomicrobiales</taxon>
        <taxon>Nitrobacteraceae</taxon>
        <taxon>Bradyrhizobium</taxon>
    </lineage>
</organism>
<dbReference type="InterPro" id="IPR004838">
    <property type="entry name" value="NHTrfase_class1_PyrdxlP-BS"/>
</dbReference>
<dbReference type="InterPro" id="IPR015421">
    <property type="entry name" value="PyrdxlP-dep_Trfase_major"/>
</dbReference>
<comment type="caution">
    <text evidence="10">The sequence shown here is derived from an EMBL/GenBank/DDBJ whole genome shotgun (WGS) entry which is preliminary data.</text>
</comment>
<proteinExistence type="inferred from homology"/>
<dbReference type="OrthoDB" id="9804407at2"/>
<keyword evidence="11" id="KW-1185">Reference proteome</keyword>
<comment type="catalytic activity">
    <reaction evidence="7">
        <text>L-aspartate + 2-oxoglutarate = oxaloacetate + L-glutamate</text>
        <dbReference type="Rhea" id="RHEA:21824"/>
        <dbReference type="ChEBI" id="CHEBI:16452"/>
        <dbReference type="ChEBI" id="CHEBI:16810"/>
        <dbReference type="ChEBI" id="CHEBI:29985"/>
        <dbReference type="ChEBI" id="CHEBI:29991"/>
        <dbReference type="EC" id="2.6.1.1"/>
    </reaction>
</comment>
<evidence type="ECO:0000256" key="2">
    <source>
        <dbReference type="ARBA" id="ARBA00007441"/>
    </source>
</evidence>
<evidence type="ECO:0000256" key="1">
    <source>
        <dbReference type="ARBA" id="ARBA00001933"/>
    </source>
</evidence>
<accession>A0A0R3NC75</accession>
<feature type="domain" description="Aminotransferase class I/classII large" evidence="9">
    <location>
        <begin position="30"/>
        <end position="388"/>
    </location>
</feature>
<evidence type="ECO:0000256" key="3">
    <source>
        <dbReference type="ARBA" id="ARBA00011738"/>
    </source>
</evidence>
<reference evidence="10 11" key="1">
    <citation type="submission" date="2014-03" db="EMBL/GenBank/DDBJ databases">
        <title>Bradyrhizobium valentinum sp. nov., isolated from effective nodules of Lupinus mariae-josephae, a lupine endemic of basic-lime soils in Eastern Spain.</title>
        <authorList>
            <person name="Duran D."/>
            <person name="Rey L."/>
            <person name="Navarro A."/>
            <person name="Busquets A."/>
            <person name="Imperial J."/>
            <person name="Ruiz-Argueso T."/>
        </authorList>
    </citation>
    <scope>NUCLEOTIDE SEQUENCE [LARGE SCALE GENOMIC DNA]</scope>
    <source>
        <strain evidence="10 11">Ro19</strain>
    </source>
</reference>
<dbReference type="PROSITE" id="PS00105">
    <property type="entry name" value="AA_TRANSFER_CLASS_1"/>
    <property type="match status" value="1"/>
</dbReference>
<comment type="cofactor">
    <cofactor evidence="1 8">
        <name>pyridoxal 5'-phosphate</name>
        <dbReference type="ChEBI" id="CHEBI:597326"/>
    </cofactor>
</comment>
<dbReference type="PANTHER" id="PTHR46383:SF1">
    <property type="entry name" value="ASPARTATE AMINOTRANSFERASE"/>
    <property type="match status" value="1"/>
</dbReference>
<keyword evidence="5 8" id="KW-0808">Transferase</keyword>
<sequence length="396" mass="42504">MLAQRTALFKSSGTVAAWTAAEAAAASGDQIIDLSAGEIFSDLAPSLREGAIAAINRNINRRTDTVGLMELRHALARRISAETAQPWSADEIAVTSGAKQALFNVAMTLLNPGDEVLIPAPYWTTFPVQIGVAGGTPVFIETRNNKYVPRLTDLVAAVTSKTKAIVVNTPSNPTGTIYDRVTLSGIAQLALDRDLWIIFDECYGAFAHAPHVHHPIVSVAPRARDRTLIVNSFSKSLALTGWRIGYLAGPKSVIRAVNALQSDTICCPNLIAQHALLHYLECGDAVFQLQLQRQVANARALGLPILSALTLVPQPAAQGGFHFYLDFSGWQRRANARDREFNADDVVSVLLFDAGVAAASGTAFGDPAGVRLSYGVDLVLLDKALRRLTATLNAWK</sequence>
<evidence type="ECO:0000256" key="6">
    <source>
        <dbReference type="ARBA" id="ARBA00022898"/>
    </source>
</evidence>
<dbReference type="CDD" id="cd00609">
    <property type="entry name" value="AAT_like"/>
    <property type="match status" value="1"/>
</dbReference>
<dbReference type="GO" id="GO:0004069">
    <property type="term" value="F:L-aspartate:2-oxoglutarate aminotransferase activity"/>
    <property type="evidence" value="ECO:0007669"/>
    <property type="project" value="UniProtKB-EC"/>
</dbReference>
<dbReference type="FunFam" id="3.40.640.10:FF:000033">
    <property type="entry name" value="Aspartate aminotransferase"/>
    <property type="match status" value="1"/>
</dbReference>
<dbReference type="PRINTS" id="PR00753">
    <property type="entry name" value="ACCSYNTHASE"/>
</dbReference>
<dbReference type="EC" id="2.6.1.-" evidence="8"/>
<evidence type="ECO:0000313" key="10">
    <source>
        <dbReference type="EMBL" id="KRR29642.1"/>
    </source>
</evidence>
<evidence type="ECO:0000256" key="4">
    <source>
        <dbReference type="ARBA" id="ARBA00022576"/>
    </source>
</evidence>
<dbReference type="Gene3D" id="3.40.640.10">
    <property type="entry name" value="Type I PLP-dependent aspartate aminotransferase-like (Major domain)"/>
    <property type="match status" value="1"/>
</dbReference>
<keyword evidence="6" id="KW-0663">Pyridoxal phosphate</keyword>
<dbReference type="AlphaFoldDB" id="A0A0R3NC75"/>
<name>A0A0R3NC75_9BRAD</name>
<dbReference type="Proteomes" id="UP000052023">
    <property type="component" value="Unassembled WGS sequence"/>
</dbReference>
<dbReference type="SUPFAM" id="SSF53383">
    <property type="entry name" value="PLP-dependent transferases"/>
    <property type="match status" value="1"/>
</dbReference>
<evidence type="ECO:0000313" key="11">
    <source>
        <dbReference type="Proteomes" id="UP000052023"/>
    </source>
</evidence>
<gene>
    <name evidence="10" type="ORF">CQ13_38275</name>
</gene>
<dbReference type="GO" id="GO:0030170">
    <property type="term" value="F:pyridoxal phosphate binding"/>
    <property type="evidence" value="ECO:0007669"/>
    <property type="project" value="InterPro"/>
</dbReference>
<dbReference type="InterPro" id="IPR015422">
    <property type="entry name" value="PyrdxlP-dep_Trfase_small"/>
</dbReference>
<dbReference type="Gene3D" id="3.90.1150.10">
    <property type="entry name" value="Aspartate Aminotransferase, domain 1"/>
    <property type="match status" value="1"/>
</dbReference>
<dbReference type="InterPro" id="IPR004839">
    <property type="entry name" value="Aminotransferase_I/II_large"/>
</dbReference>
<protein>
    <recommendedName>
        <fullName evidence="8">Aminotransferase</fullName>
        <ecNumber evidence="8">2.6.1.-</ecNumber>
    </recommendedName>
</protein>
<dbReference type="InterPro" id="IPR050596">
    <property type="entry name" value="AspAT/PAT-like"/>
</dbReference>
<dbReference type="GO" id="GO:0006520">
    <property type="term" value="P:amino acid metabolic process"/>
    <property type="evidence" value="ECO:0007669"/>
    <property type="project" value="InterPro"/>
</dbReference>
<dbReference type="EMBL" id="LLYA01000015">
    <property type="protein sequence ID" value="KRR29642.1"/>
    <property type="molecule type" value="Genomic_DNA"/>
</dbReference>
<dbReference type="RefSeq" id="WP_057841885.1">
    <property type="nucleotide sequence ID" value="NZ_LLYA01000015.1"/>
</dbReference>
<dbReference type="Pfam" id="PF00155">
    <property type="entry name" value="Aminotran_1_2"/>
    <property type="match status" value="1"/>
</dbReference>